<comment type="similarity">
    <text evidence="1">Belongs to the EamA transporter family.</text>
</comment>
<keyword evidence="2" id="KW-0472">Membrane</keyword>
<comment type="caution">
    <text evidence="4">The sequence shown here is derived from an EMBL/GenBank/DDBJ whole genome shotgun (WGS) entry which is preliminary data.</text>
</comment>
<protein>
    <submittedName>
        <fullName evidence="4">DMT family transporter</fullName>
    </submittedName>
</protein>
<dbReference type="PANTHER" id="PTHR22911:SF79">
    <property type="entry name" value="MOBA-LIKE NTP TRANSFERASE DOMAIN-CONTAINING PROTEIN"/>
    <property type="match status" value="1"/>
</dbReference>
<dbReference type="RefSeq" id="WP_367994973.1">
    <property type="nucleotide sequence ID" value="NZ_JBFPJR010000030.1"/>
</dbReference>
<dbReference type="InterPro" id="IPR000620">
    <property type="entry name" value="EamA_dom"/>
</dbReference>
<name>A0ABV3T2V1_9ACTN</name>
<evidence type="ECO:0000256" key="1">
    <source>
        <dbReference type="ARBA" id="ARBA00007362"/>
    </source>
</evidence>
<feature type="transmembrane region" description="Helical" evidence="2">
    <location>
        <begin position="51"/>
        <end position="71"/>
    </location>
</feature>
<keyword evidence="2" id="KW-0812">Transmembrane</keyword>
<evidence type="ECO:0000256" key="2">
    <source>
        <dbReference type="SAM" id="Phobius"/>
    </source>
</evidence>
<feature type="transmembrane region" description="Helical" evidence="2">
    <location>
        <begin position="267"/>
        <end position="287"/>
    </location>
</feature>
<feature type="transmembrane region" description="Helical" evidence="2">
    <location>
        <begin position="197"/>
        <end position="217"/>
    </location>
</feature>
<feature type="transmembrane region" description="Helical" evidence="2">
    <location>
        <begin position="111"/>
        <end position="131"/>
    </location>
</feature>
<feature type="transmembrane region" description="Helical" evidence="2">
    <location>
        <begin position="83"/>
        <end position="105"/>
    </location>
</feature>
<feature type="transmembrane region" description="Helical" evidence="2">
    <location>
        <begin position="140"/>
        <end position="160"/>
    </location>
</feature>
<keyword evidence="2" id="KW-1133">Transmembrane helix</keyword>
<feature type="transmembrane region" description="Helical" evidence="2">
    <location>
        <begin position="293"/>
        <end position="312"/>
    </location>
</feature>
<feature type="transmembrane region" description="Helical" evidence="2">
    <location>
        <begin position="21"/>
        <end position="45"/>
    </location>
</feature>
<gene>
    <name evidence="4" type="ORF">AB3X52_15355</name>
</gene>
<dbReference type="EMBL" id="JBFPJR010000030">
    <property type="protein sequence ID" value="MEX0429004.1"/>
    <property type="molecule type" value="Genomic_DNA"/>
</dbReference>
<evidence type="ECO:0000313" key="4">
    <source>
        <dbReference type="EMBL" id="MEX0429004.1"/>
    </source>
</evidence>
<proteinExistence type="inferred from homology"/>
<dbReference type="InterPro" id="IPR037185">
    <property type="entry name" value="EmrE-like"/>
</dbReference>
<dbReference type="Proteomes" id="UP001556631">
    <property type="component" value="Unassembled WGS sequence"/>
</dbReference>
<dbReference type="PANTHER" id="PTHR22911">
    <property type="entry name" value="ACYL-MALONYL CONDENSING ENZYME-RELATED"/>
    <property type="match status" value="1"/>
</dbReference>
<feature type="transmembrane region" description="Helical" evidence="2">
    <location>
        <begin position="166"/>
        <end position="185"/>
    </location>
</feature>
<accession>A0ABV3T2V1</accession>
<feature type="transmembrane region" description="Helical" evidence="2">
    <location>
        <begin position="237"/>
        <end position="260"/>
    </location>
</feature>
<keyword evidence="5" id="KW-1185">Reference proteome</keyword>
<feature type="domain" description="EamA" evidence="3">
    <location>
        <begin position="168"/>
        <end position="309"/>
    </location>
</feature>
<dbReference type="Pfam" id="PF00892">
    <property type="entry name" value="EamA"/>
    <property type="match status" value="2"/>
</dbReference>
<evidence type="ECO:0000313" key="5">
    <source>
        <dbReference type="Proteomes" id="UP001556631"/>
    </source>
</evidence>
<sequence length="316" mass="32044">MSAMTNDDRLVVATPATRAGSGLLVALVSAASFGLSGPLASGLLATGWSPGALVLVRVGLAALVLTPLGLRSLRGRAGVVRRSLRLVVLYGVLAVAVCQFCYFSAVQRLDVGLALLIEYTSPLLILAWLWLRHGHRPGRLTLVGAALSVAGLLLVLDLVGGVSPDAVGVLWALAAMVGGASYFLINADASIGLPPLALAWLGLVVGAVVLALLGVAGLMPLHASGGAVALAGGRTPWWVPVVLLGVVTAALAYTTGVVAGRLLGARLASFVALVEVVAGVLFAWLLLDQLPHAVQLVGGLLVLAGVVTVKLGERDA</sequence>
<dbReference type="SUPFAM" id="SSF103481">
    <property type="entry name" value="Multidrug resistance efflux transporter EmrE"/>
    <property type="match status" value="2"/>
</dbReference>
<reference evidence="4 5" key="1">
    <citation type="submission" date="2024-07" db="EMBL/GenBank/DDBJ databases">
        <authorList>
            <person name="Lee S."/>
            <person name="Kang M."/>
        </authorList>
    </citation>
    <scope>NUCLEOTIDE SEQUENCE [LARGE SCALE GENOMIC DNA]</scope>
    <source>
        <strain evidence="4 5">DS6</strain>
    </source>
</reference>
<feature type="domain" description="EamA" evidence="3">
    <location>
        <begin position="21"/>
        <end position="156"/>
    </location>
</feature>
<evidence type="ECO:0000259" key="3">
    <source>
        <dbReference type="Pfam" id="PF00892"/>
    </source>
</evidence>
<organism evidence="4 5">
    <name type="scientific">Nocardioides eburneus</name>
    <dbReference type="NCBI Taxonomy" id="3231482"/>
    <lineage>
        <taxon>Bacteria</taxon>
        <taxon>Bacillati</taxon>
        <taxon>Actinomycetota</taxon>
        <taxon>Actinomycetes</taxon>
        <taxon>Propionibacteriales</taxon>
        <taxon>Nocardioidaceae</taxon>
        <taxon>Nocardioides</taxon>
    </lineage>
</organism>